<gene>
    <name evidence="1" type="ORF">ACHAW5_001696</name>
</gene>
<evidence type="ECO:0000313" key="2">
    <source>
        <dbReference type="Proteomes" id="UP001530315"/>
    </source>
</evidence>
<name>A0ABD3Q7Q5_9STRA</name>
<dbReference type="EMBL" id="JALLAZ020000388">
    <property type="protein sequence ID" value="KAL3796370.1"/>
    <property type="molecule type" value="Genomic_DNA"/>
</dbReference>
<comment type="caution">
    <text evidence="1">The sequence shown here is derived from an EMBL/GenBank/DDBJ whole genome shotgun (WGS) entry which is preliminary data.</text>
</comment>
<sequence length="127" mass="14356">MEYYLHGTTYQRRGTRLLSSPIDLHKRHPWLPSLLGCRAFLPPTTANARGGQDRRYLVLCQTYHTSQTNANNTARRRAKAKSHDLIIHHFPVERTDQAGKTGNGDALPFVSSAEGRVECRAEQSRAE</sequence>
<evidence type="ECO:0000313" key="1">
    <source>
        <dbReference type="EMBL" id="KAL3796370.1"/>
    </source>
</evidence>
<protein>
    <submittedName>
        <fullName evidence="1">Uncharacterized protein</fullName>
    </submittedName>
</protein>
<accession>A0ABD3Q7Q5</accession>
<keyword evidence="2" id="KW-1185">Reference proteome</keyword>
<proteinExistence type="predicted"/>
<organism evidence="1 2">
    <name type="scientific">Stephanodiscus triporus</name>
    <dbReference type="NCBI Taxonomy" id="2934178"/>
    <lineage>
        <taxon>Eukaryota</taxon>
        <taxon>Sar</taxon>
        <taxon>Stramenopiles</taxon>
        <taxon>Ochrophyta</taxon>
        <taxon>Bacillariophyta</taxon>
        <taxon>Coscinodiscophyceae</taxon>
        <taxon>Thalassiosirophycidae</taxon>
        <taxon>Stephanodiscales</taxon>
        <taxon>Stephanodiscaceae</taxon>
        <taxon>Stephanodiscus</taxon>
    </lineage>
</organism>
<dbReference type="Proteomes" id="UP001530315">
    <property type="component" value="Unassembled WGS sequence"/>
</dbReference>
<reference evidence="1 2" key="1">
    <citation type="submission" date="2024-10" db="EMBL/GenBank/DDBJ databases">
        <title>Updated reference genomes for cyclostephanoid diatoms.</title>
        <authorList>
            <person name="Roberts W.R."/>
            <person name="Alverson A.J."/>
        </authorList>
    </citation>
    <scope>NUCLEOTIDE SEQUENCE [LARGE SCALE GENOMIC DNA]</scope>
    <source>
        <strain evidence="1 2">AJA276-08</strain>
    </source>
</reference>
<dbReference type="AlphaFoldDB" id="A0ABD3Q7Q5"/>